<dbReference type="InterPro" id="IPR013381">
    <property type="entry name" value="CRISPR-assoc_prot_Cse1"/>
</dbReference>
<dbReference type="STRING" id="1133849.O3I_023710"/>
<accession>K0EYY2</accession>
<keyword evidence="2" id="KW-1185">Reference proteome</keyword>
<evidence type="ECO:0008006" key="3">
    <source>
        <dbReference type="Google" id="ProtNLM"/>
    </source>
</evidence>
<dbReference type="NCBIfam" id="TIGR02547">
    <property type="entry name" value="casA_cse1"/>
    <property type="match status" value="1"/>
</dbReference>
<name>K0EYY2_NOCB7</name>
<evidence type="ECO:0000313" key="1">
    <source>
        <dbReference type="EMBL" id="AFU02697.1"/>
    </source>
</evidence>
<sequence length="541" mass="58804">MTESVPETFNLTIEPWIPIVRHGSPAELSLTDTLLDAADIELALTDPLEAVALLRHVLLPVYWRIQAPPRAAYEWGARWADTGLRCPGPLIRRYLHDHRARFELFGAVPFGQAASLRTTRGAVKSAAILVLSMPVGNNVPLFEARTDDDPPALSPGQAVRALLALQCWDTAGVKSAAIDDPHARAGKAYGNPTGPLGQFGAVVPIGRTLAETLLLNTPVLPDGLNPADLPPWESPPATSQYSTRAAVGPIDLLTWQARRVRLIPRIESDGRTVVRHAVVTRGDRLTEIPTAHELHAMWSDSATTAGMRPIRHQLDRQLWREAPAVLATTNSTATGLRSSRLLTDLAHHVVRRSIPFSTPIHLLAVGVSYGSRSAVIDDAGSATMPLPLAALLDHSMTRHTMLAIAVEADRLRVAMIAFTNDLRIAAGARPRPWGVGDDPGEALMYRLTELAEQLLRLMQRRPECAQLALRLWRLQAKQVSLEAAAAVLDGAPDRGCLGVLQQDSRPGHAIRRQNASTASQRFYNVVTQLLAVDDPGESEPK</sequence>
<dbReference type="Pfam" id="PF09481">
    <property type="entry name" value="CRISPR_Cse1"/>
    <property type="match status" value="1"/>
</dbReference>
<organism evidence="1 2">
    <name type="scientific">Nocardia brasiliensis (strain ATCC 700358 / HUJEG-1)</name>
    <dbReference type="NCBI Taxonomy" id="1133849"/>
    <lineage>
        <taxon>Bacteria</taxon>
        <taxon>Bacillati</taxon>
        <taxon>Actinomycetota</taxon>
        <taxon>Actinomycetes</taxon>
        <taxon>Mycobacteriales</taxon>
        <taxon>Nocardiaceae</taxon>
        <taxon>Nocardia</taxon>
    </lineage>
</organism>
<dbReference type="Gene3D" id="1.10.132.100">
    <property type="match status" value="1"/>
</dbReference>
<dbReference type="RefSeq" id="WP_014985552.1">
    <property type="nucleotide sequence ID" value="NC_018681.1"/>
</dbReference>
<dbReference type="AlphaFoldDB" id="K0EYY2"/>
<dbReference type="EMBL" id="CP003876">
    <property type="protein sequence ID" value="AFU02697.1"/>
    <property type="molecule type" value="Genomic_DNA"/>
</dbReference>
<dbReference type="HOGENOM" id="CLU_034285_0_0_11"/>
<dbReference type="eggNOG" id="COG1203">
    <property type="taxonomic scope" value="Bacteria"/>
</dbReference>
<evidence type="ECO:0000313" key="2">
    <source>
        <dbReference type="Proteomes" id="UP000006304"/>
    </source>
</evidence>
<dbReference type="KEGG" id="nbr:O3I_023710"/>
<reference evidence="1 2" key="1">
    <citation type="journal article" date="2012" name="J. Bacteriol.">
        <title>Complete genome sequence of Nocardia brasiliensis HUJEG-1.</title>
        <authorList>
            <person name="Vera-Cabrera L."/>
            <person name="Ortiz-Lopez R."/>
            <person name="Elizondo-Gonzalez R."/>
            <person name="Perez-Maya A.A."/>
            <person name="Ocampo-Candiani J."/>
        </authorList>
    </citation>
    <scope>NUCLEOTIDE SEQUENCE [LARGE SCALE GENOMIC DNA]</scope>
    <source>
        <strain evidence="2">ATCC 700358</strain>
    </source>
</reference>
<dbReference type="Proteomes" id="UP000006304">
    <property type="component" value="Chromosome"/>
</dbReference>
<gene>
    <name evidence="1" type="ORF">O3I_023710</name>
</gene>
<proteinExistence type="predicted"/>
<protein>
    <recommendedName>
        <fullName evidence="3">CRISPR-associated Cse1 family protein</fullName>
    </recommendedName>
</protein>